<dbReference type="InterPro" id="IPR023214">
    <property type="entry name" value="HAD_sf"/>
</dbReference>
<keyword evidence="2 4" id="KW-0378">Hydrolase</keyword>
<name>A0ABY6MNI0_9BURK</name>
<dbReference type="SUPFAM" id="SSF56784">
    <property type="entry name" value="HAD-like"/>
    <property type="match status" value="1"/>
</dbReference>
<dbReference type="Proteomes" id="UP001163266">
    <property type="component" value="Chromosome"/>
</dbReference>
<dbReference type="Pfam" id="PF00702">
    <property type="entry name" value="Hydrolase"/>
    <property type="match status" value="1"/>
</dbReference>
<evidence type="ECO:0000313" key="5">
    <source>
        <dbReference type="Proteomes" id="UP001163266"/>
    </source>
</evidence>
<dbReference type="InterPro" id="IPR006439">
    <property type="entry name" value="HAD-SF_hydro_IA"/>
</dbReference>
<sequence>MDHPQALTLDLDDTLWPVWPAIVRAEARLHEWLLVHAPATAARFDAAALRRLRDEVAARHPQWGHDLSRIRIESLRLALQQSGEDAALAERGFEVFFAARQEVDLFSDVADALARLATRFPLVAVTNGNAQLERIGLARWFRGSVTARGFGVGKPDPRIFHEACRRLGVPPAQTLHVGDDLVLDVEGALNAGLRAAWVARPEIHPEPARPPAGTHHVVRSLAELADALGV</sequence>
<dbReference type="Gene3D" id="3.40.50.1000">
    <property type="entry name" value="HAD superfamily/HAD-like"/>
    <property type="match status" value="1"/>
</dbReference>
<evidence type="ECO:0000256" key="1">
    <source>
        <dbReference type="ARBA" id="ARBA00001946"/>
    </source>
</evidence>
<dbReference type="SFLD" id="SFLDG01129">
    <property type="entry name" value="C1.5:_HAD__Beta-PGM__Phosphata"/>
    <property type="match status" value="1"/>
</dbReference>
<dbReference type="EMBL" id="CP110257">
    <property type="protein sequence ID" value="UZD53895.1"/>
    <property type="molecule type" value="Genomic_DNA"/>
</dbReference>
<keyword evidence="3" id="KW-0460">Magnesium</keyword>
<evidence type="ECO:0000256" key="3">
    <source>
        <dbReference type="ARBA" id="ARBA00022842"/>
    </source>
</evidence>
<protein>
    <submittedName>
        <fullName evidence="4">HAD-IA family hydrolase</fullName>
    </submittedName>
</protein>
<proteinExistence type="predicted"/>
<dbReference type="GO" id="GO:0016787">
    <property type="term" value="F:hydrolase activity"/>
    <property type="evidence" value="ECO:0007669"/>
    <property type="project" value="UniProtKB-KW"/>
</dbReference>
<dbReference type="Gene3D" id="1.20.120.1600">
    <property type="match status" value="1"/>
</dbReference>
<dbReference type="NCBIfam" id="TIGR01509">
    <property type="entry name" value="HAD-SF-IA-v3"/>
    <property type="match status" value="1"/>
</dbReference>
<evidence type="ECO:0000313" key="4">
    <source>
        <dbReference type="EMBL" id="UZD53895.1"/>
    </source>
</evidence>
<dbReference type="NCBIfam" id="TIGR01549">
    <property type="entry name" value="HAD-SF-IA-v1"/>
    <property type="match status" value="1"/>
</dbReference>
<dbReference type="RefSeq" id="WP_264891464.1">
    <property type="nucleotide sequence ID" value="NZ_CP110257.1"/>
</dbReference>
<evidence type="ECO:0000256" key="2">
    <source>
        <dbReference type="ARBA" id="ARBA00022801"/>
    </source>
</evidence>
<reference evidence="4" key="1">
    <citation type="submission" date="2022-10" db="EMBL/GenBank/DDBJ databases">
        <title>Complete genome sequence of Schlegelella aquatica LMG 23380.</title>
        <authorList>
            <person name="Musilova J."/>
            <person name="Kourilova X."/>
            <person name="Bezdicek M."/>
            <person name="Hermankova K."/>
            <person name="Obruca S."/>
            <person name="Sedlar K."/>
        </authorList>
    </citation>
    <scope>NUCLEOTIDE SEQUENCE</scope>
    <source>
        <strain evidence="4">LMG 23380</strain>
    </source>
</reference>
<dbReference type="PANTHER" id="PTHR46470">
    <property type="entry name" value="N-ACYLNEURAMINATE-9-PHOSPHATASE"/>
    <property type="match status" value="1"/>
</dbReference>
<comment type="cofactor">
    <cofactor evidence="1">
        <name>Mg(2+)</name>
        <dbReference type="ChEBI" id="CHEBI:18420"/>
    </cofactor>
</comment>
<keyword evidence="5" id="KW-1185">Reference proteome</keyword>
<dbReference type="InterPro" id="IPR051400">
    <property type="entry name" value="HAD-like_hydrolase"/>
</dbReference>
<dbReference type="InterPro" id="IPR036412">
    <property type="entry name" value="HAD-like_sf"/>
</dbReference>
<organism evidence="4 5">
    <name type="scientific">Caldimonas aquatica</name>
    <dbReference type="NCBI Taxonomy" id="376175"/>
    <lineage>
        <taxon>Bacteria</taxon>
        <taxon>Pseudomonadati</taxon>
        <taxon>Pseudomonadota</taxon>
        <taxon>Betaproteobacteria</taxon>
        <taxon>Burkholderiales</taxon>
        <taxon>Sphaerotilaceae</taxon>
        <taxon>Caldimonas</taxon>
    </lineage>
</organism>
<dbReference type="PANTHER" id="PTHR46470:SF4">
    <property type="entry name" value="5-AMINO-6-(5-PHOSPHO-D-RIBITYLAMINO)URACIL PHOSPHATASE YIGB"/>
    <property type="match status" value="1"/>
</dbReference>
<dbReference type="SFLD" id="SFLDS00003">
    <property type="entry name" value="Haloacid_Dehalogenase"/>
    <property type="match status" value="1"/>
</dbReference>
<gene>
    <name evidence="4" type="ORF">OMP39_09335</name>
</gene>
<accession>A0ABY6MNI0</accession>